<dbReference type="InterPro" id="IPR001584">
    <property type="entry name" value="Integrase_cat-core"/>
</dbReference>
<protein>
    <submittedName>
        <fullName evidence="3">Reverse transcriptase domain-containing protein</fullName>
    </submittedName>
</protein>
<dbReference type="EMBL" id="BQNB010014159">
    <property type="protein sequence ID" value="GJT24738.1"/>
    <property type="molecule type" value="Genomic_DNA"/>
</dbReference>
<dbReference type="Gene3D" id="3.10.10.10">
    <property type="entry name" value="HIV Type 1 Reverse Transcriptase, subunit A, domain 1"/>
    <property type="match status" value="1"/>
</dbReference>
<evidence type="ECO:0000313" key="3">
    <source>
        <dbReference type="EMBL" id="GJT24738.1"/>
    </source>
</evidence>
<dbReference type="InterPro" id="IPR000477">
    <property type="entry name" value="RT_dom"/>
</dbReference>
<dbReference type="CDD" id="cd01647">
    <property type="entry name" value="RT_LTR"/>
    <property type="match status" value="1"/>
</dbReference>
<sequence length="510" mass="59845">MAFRTRYRHFEFIVMPFGLTNAPAVFMDLIPGVQAVSRQVFIVFINDILIYWKSKEDYEVYLKLVLELLKREKLYAEFSKCEFWIQEVHFLRHVVDDNDIIVDPNKIEAIAKPRTSLTQKNKKYKWGAEQEEAFQTLKDNLCNALILTLPDRPEDFVVYCDASNQGFGCVLFQRDRGVQGRERVSRNVAWPRPVNGKEGRWQFKLYGPNLGSIGMKKDMATYVSKCLTCSEVKAEHQRPLSLLQQPEIPEWKWERITMDFIRKLPRSSSGNDTIWVIVDSLTKSAYFLAIREDYKMEKLARLSQPIFCLYIDEIVARHGVHVSVISNRDGRFTSRFWQTLQKALGTRLDMSTTYHPQTDRQSECTINTLEDISRALWAEIGESRLIGLELVQETTDKVVQIKERLKAARDRQKSYADNRRKPLEFSVGDQVLLKVSPWKEIKVDKTLRFVEEPVEIMDREVKRLKRSRIPIVKVRWNSKRGPEFTWEREDHMKTKYPHLFSERVFGDSAS</sequence>
<keyword evidence="4" id="KW-1185">Reference proteome</keyword>
<keyword evidence="3" id="KW-0548">Nucleotidyltransferase</keyword>
<dbReference type="InterPro" id="IPR036397">
    <property type="entry name" value="RNaseH_sf"/>
</dbReference>
<dbReference type="GO" id="GO:0003964">
    <property type="term" value="F:RNA-directed DNA polymerase activity"/>
    <property type="evidence" value="ECO:0007669"/>
    <property type="project" value="UniProtKB-KW"/>
</dbReference>
<organism evidence="3 4">
    <name type="scientific">Tanacetum coccineum</name>
    <dbReference type="NCBI Taxonomy" id="301880"/>
    <lineage>
        <taxon>Eukaryota</taxon>
        <taxon>Viridiplantae</taxon>
        <taxon>Streptophyta</taxon>
        <taxon>Embryophyta</taxon>
        <taxon>Tracheophyta</taxon>
        <taxon>Spermatophyta</taxon>
        <taxon>Magnoliopsida</taxon>
        <taxon>eudicotyledons</taxon>
        <taxon>Gunneridae</taxon>
        <taxon>Pentapetalae</taxon>
        <taxon>asterids</taxon>
        <taxon>campanulids</taxon>
        <taxon>Asterales</taxon>
        <taxon>Asteraceae</taxon>
        <taxon>Asteroideae</taxon>
        <taxon>Anthemideae</taxon>
        <taxon>Anthemidinae</taxon>
        <taxon>Tanacetum</taxon>
    </lineage>
</organism>
<dbReference type="InterPro" id="IPR050951">
    <property type="entry name" value="Retrovirus_Pol_polyprotein"/>
</dbReference>
<dbReference type="InterPro" id="IPR012337">
    <property type="entry name" value="RNaseH-like_sf"/>
</dbReference>
<dbReference type="Gene3D" id="3.30.70.270">
    <property type="match status" value="2"/>
</dbReference>
<reference evidence="3" key="1">
    <citation type="journal article" date="2022" name="Int. J. Mol. Sci.">
        <title>Draft Genome of Tanacetum Coccineum: Genomic Comparison of Closely Related Tanacetum-Family Plants.</title>
        <authorList>
            <person name="Yamashiro T."/>
            <person name="Shiraishi A."/>
            <person name="Nakayama K."/>
            <person name="Satake H."/>
        </authorList>
    </citation>
    <scope>NUCLEOTIDE SEQUENCE</scope>
</reference>
<gene>
    <name evidence="3" type="ORF">Tco_0894675</name>
</gene>
<feature type="domain" description="Integrase catalytic" evidence="2">
    <location>
        <begin position="245"/>
        <end position="430"/>
    </location>
</feature>
<dbReference type="Pfam" id="PF00078">
    <property type="entry name" value="RVT_1"/>
    <property type="match status" value="1"/>
</dbReference>
<keyword evidence="1" id="KW-0511">Multifunctional enzyme</keyword>
<dbReference type="PROSITE" id="PS50994">
    <property type="entry name" value="INTEGRASE"/>
    <property type="match status" value="1"/>
</dbReference>
<proteinExistence type="predicted"/>
<dbReference type="Proteomes" id="UP001151760">
    <property type="component" value="Unassembled WGS sequence"/>
</dbReference>
<comment type="caution">
    <text evidence="3">The sequence shown here is derived from an EMBL/GenBank/DDBJ whole genome shotgun (WGS) entry which is preliminary data.</text>
</comment>
<dbReference type="InterPro" id="IPR043128">
    <property type="entry name" value="Rev_trsase/Diguanyl_cyclase"/>
</dbReference>
<dbReference type="InterPro" id="IPR043502">
    <property type="entry name" value="DNA/RNA_pol_sf"/>
</dbReference>
<evidence type="ECO:0000256" key="1">
    <source>
        <dbReference type="ARBA" id="ARBA00023268"/>
    </source>
</evidence>
<evidence type="ECO:0000259" key="2">
    <source>
        <dbReference type="PROSITE" id="PS50994"/>
    </source>
</evidence>
<keyword evidence="3" id="KW-0808">Transferase</keyword>
<accession>A0ABQ5CF25</accession>
<keyword evidence="3" id="KW-0695">RNA-directed DNA polymerase</keyword>
<evidence type="ECO:0000313" key="4">
    <source>
        <dbReference type="Proteomes" id="UP001151760"/>
    </source>
</evidence>
<dbReference type="PANTHER" id="PTHR37984">
    <property type="entry name" value="PROTEIN CBG26694"/>
    <property type="match status" value="1"/>
</dbReference>
<dbReference type="PANTHER" id="PTHR37984:SF5">
    <property type="entry name" value="PROTEIN NYNRIN-LIKE"/>
    <property type="match status" value="1"/>
</dbReference>
<name>A0ABQ5CF25_9ASTR</name>
<dbReference type="Pfam" id="PF17919">
    <property type="entry name" value="RT_RNaseH_2"/>
    <property type="match status" value="1"/>
</dbReference>
<dbReference type="SUPFAM" id="SSF53098">
    <property type="entry name" value="Ribonuclease H-like"/>
    <property type="match status" value="1"/>
</dbReference>
<dbReference type="SUPFAM" id="SSF56672">
    <property type="entry name" value="DNA/RNA polymerases"/>
    <property type="match status" value="1"/>
</dbReference>
<dbReference type="Gene3D" id="3.30.420.10">
    <property type="entry name" value="Ribonuclease H-like superfamily/Ribonuclease H"/>
    <property type="match status" value="1"/>
</dbReference>
<dbReference type="InterPro" id="IPR041577">
    <property type="entry name" value="RT_RNaseH_2"/>
</dbReference>
<reference evidence="3" key="2">
    <citation type="submission" date="2022-01" db="EMBL/GenBank/DDBJ databases">
        <authorList>
            <person name="Yamashiro T."/>
            <person name="Shiraishi A."/>
            <person name="Satake H."/>
            <person name="Nakayama K."/>
        </authorList>
    </citation>
    <scope>NUCLEOTIDE SEQUENCE</scope>
</reference>